<evidence type="ECO:0000256" key="3">
    <source>
        <dbReference type="SAM" id="MobiDB-lite"/>
    </source>
</evidence>
<organism evidence="4 5">
    <name type="scientific">Mitosporidium daphniae</name>
    <dbReference type="NCBI Taxonomy" id="1485682"/>
    <lineage>
        <taxon>Eukaryota</taxon>
        <taxon>Fungi</taxon>
        <taxon>Fungi incertae sedis</taxon>
        <taxon>Microsporidia</taxon>
        <taxon>Mitosporidium</taxon>
    </lineage>
</organism>
<dbReference type="GO" id="GO:0005681">
    <property type="term" value="C:spliceosomal complex"/>
    <property type="evidence" value="ECO:0007669"/>
    <property type="project" value="InterPro"/>
</dbReference>
<dbReference type="InterPro" id="IPR006973">
    <property type="entry name" value="Cwf_Cwc_15"/>
</dbReference>
<dbReference type="RefSeq" id="XP_013237723.1">
    <property type="nucleotide sequence ID" value="XM_013382269.1"/>
</dbReference>
<keyword evidence="2" id="KW-0804">Transcription</keyword>
<dbReference type="InterPro" id="IPR036643">
    <property type="entry name" value="RNApol_insert_sf"/>
</dbReference>
<evidence type="ECO:0000313" key="4">
    <source>
        <dbReference type="EMBL" id="KGG51296.1"/>
    </source>
</evidence>
<dbReference type="GO" id="GO:0006351">
    <property type="term" value="P:DNA-templated transcription"/>
    <property type="evidence" value="ECO:0007669"/>
    <property type="project" value="InterPro"/>
</dbReference>
<protein>
    <submittedName>
        <fullName evidence="4">Uncharacterized protein</fullName>
    </submittedName>
</protein>
<evidence type="ECO:0000256" key="2">
    <source>
        <dbReference type="ARBA" id="ARBA00023163"/>
    </source>
</evidence>
<dbReference type="GO" id="GO:0005736">
    <property type="term" value="C:RNA polymerase I complex"/>
    <property type="evidence" value="ECO:0007669"/>
    <property type="project" value="TreeGrafter"/>
</dbReference>
<reference evidence="4 5" key="1">
    <citation type="submission" date="2014-04" db="EMBL/GenBank/DDBJ databases">
        <title>A new species of microsporidia sheds light on the evolution of extreme parasitism.</title>
        <authorList>
            <person name="Haag K.L."/>
            <person name="James T.Y."/>
            <person name="Larsson R."/>
            <person name="Schaer T.M."/>
            <person name="Refardt D."/>
            <person name="Pombert J.-F."/>
            <person name="Ebert D."/>
        </authorList>
    </citation>
    <scope>NUCLEOTIDE SEQUENCE [LARGE SCALE GENOMIC DNA]</scope>
    <source>
        <strain evidence="4 5">UGP3</strain>
        <tissue evidence="4">Spores</tissue>
    </source>
</reference>
<dbReference type="GO" id="GO:0000398">
    <property type="term" value="P:mRNA splicing, via spliceosome"/>
    <property type="evidence" value="ECO:0007669"/>
    <property type="project" value="InterPro"/>
</dbReference>
<dbReference type="GO" id="GO:0005666">
    <property type="term" value="C:RNA polymerase III complex"/>
    <property type="evidence" value="ECO:0007669"/>
    <property type="project" value="TreeGrafter"/>
</dbReference>
<dbReference type="VEuPathDB" id="MicrosporidiaDB:DI09_3p580"/>
<keyword evidence="5" id="KW-1185">Reference proteome</keyword>
<sequence>MTTASRPTWCPAKGDELDINAAPSLYYSAKDQIAHKKLKIRQPGQSSVEEIEKKRIKFDKATEEKLKLLASLSQRFDEDGDADEHVSEHGIGTSGVQPDTHDGLENEPENESQNQNTNVGLDEPEHGGSFEQEQNSDDQEEDDTELLLLELEKIKRERMEERKKLEDTEDSVIMGSNPLRFQNQKKAAAVVPWTEDTTKVKTEHIKEEKPPISRIANVGAETISNVSFDEYPGTYSADLVDPYFDIEKFKLNLNVIVYPSADQDELEFDLVGVDSSIANAIRRILIAEVGVFFAVFVYILNNTSIVQDEILAQRLGLIPIFIDPRRLSAKGAHEEANDMNTIVFQLKVKCELAPKVGNEPRQMINENGMCTLFTA</sequence>
<keyword evidence="1" id="KW-0240">DNA-directed RNA polymerase</keyword>
<dbReference type="Gene3D" id="2.170.120.12">
    <property type="entry name" value="DNA-directed RNA polymerase, insert domain"/>
    <property type="match status" value="1"/>
</dbReference>
<dbReference type="GO" id="GO:0046983">
    <property type="term" value="F:protein dimerization activity"/>
    <property type="evidence" value="ECO:0007669"/>
    <property type="project" value="InterPro"/>
</dbReference>
<dbReference type="EMBL" id="JMKJ01000333">
    <property type="protein sequence ID" value="KGG51296.1"/>
    <property type="molecule type" value="Genomic_DNA"/>
</dbReference>
<dbReference type="Pfam" id="PF04889">
    <property type="entry name" value="Cwf_Cwc_15"/>
    <property type="match status" value="1"/>
</dbReference>
<evidence type="ECO:0000256" key="1">
    <source>
        <dbReference type="ARBA" id="ARBA00022478"/>
    </source>
</evidence>
<evidence type="ECO:0000313" key="5">
    <source>
        <dbReference type="Proteomes" id="UP000029725"/>
    </source>
</evidence>
<dbReference type="HOGENOM" id="CLU_737865_0_0_1"/>
<dbReference type="GO" id="GO:0055029">
    <property type="term" value="C:nuclear DNA-directed RNA polymerase complex"/>
    <property type="evidence" value="ECO:0007669"/>
    <property type="project" value="UniProtKB-ARBA"/>
</dbReference>
<dbReference type="Gene3D" id="3.30.1360.10">
    <property type="entry name" value="RNA polymerase, RBP11-like subunit"/>
    <property type="match status" value="1"/>
</dbReference>
<dbReference type="GO" id="GO:0003899">
    <property type="term" value="F:DNA-directed RNA polymerase activity"/>
    <property type="evidence" value="ECO:0007669"/>
    <property type="project" value="TreeGrafter"/>
</dbReference>
<dbReference type="SUPFAM" id="SSF56553">
    <property type="entry name" value="Insert subdomain of RNA polymerase alpha subunit"/>
    <property type="match status" value="1"/>
</dbReference>
<gene>
    <name evidence="4" type="ORF">DI09_3p580</name>
</gene>
<comment type="caution">
    <text evidence="4">The sequence shown here is derived from an EMBL/GenBank/DDBJ whole genome shotgun (WGS) entry which is preliminary data.</text>
</comment>
<feature type="compositionally biased region" description="Acidic residues" evidence="3">
    <location>
        <begin position="134"/>
        <end position="143"/>
    </location>
</feature>
<dbReference type="Proteomes" id="UP000029725">
    <property type="component" value="Unassembled WGS sequence"/>
</dbReference>
<dbReference type="AlphaFoldDB" id="A0A098VUD6"/>
<dbReference type="SUPFAM" id="SSF55257">
    <property type="entry name" value="RBP11-like subunits of RNA polymerase"/>
    <property type="match status" value="1"/>
</dbReference>
<accession>A0A098VUD6</accession>
<dbReference type="InterPro" id="IPR036603">
    <property type="entry name" value="RBP11-like"/>
</dbReference>
<dbReference type="GeneID" id="25259859"/>
<name>A0A098VUD6_9MICR</name>
<proteinExistence type="predicted"/>
<dbReference type="PANTHER" id="PTHR11800:SF13">
    <property type="entry name" value="DNA-DIRECTED RNA POLYMERASES I AND III SUBUNIT RPAC1"/>
    <property type="match status" value="1"/>
</dbReference>
<dbReference type="InterPro" id="IPR050518">
    <property type="entry name" value="Rpo3/RPB3_RNA_Pol_subunit"/>
</dbReference>
<dbReference type="OrthoDB" id="270173at2759"/>
<dbReference type="PANTHER" id="PTHR11800">
    <property type="entry name" value="DNA-DIRECTED RNA POLYMERASE"/>
    <property type="match status" value="1"/>
</dbReference>
<feature type="region of interest" description="Disordered" evidence="3">
    <location>
        <begin position="79"/>
        <end position="143"/>
    </location>
</feature>